<evidence type="ECO:0000256" key="1">
    <source>
        <dbReference type="ARBA" id="ARBA00022722"/>
    </source>
</evidence>
<dbReference type="EMBL" id="MFZO01000051">
    <property type="protein sequence ID" value="OGK23137.1"/>
    <property type="molecule type" value="Genomic_DNA"/>
</dbReference>
<evidence type="ECO:0000256" key="2">
    <source>
        <dbReference type="ARBA" id="ARBA00022759"/>
    </source>
</evidence>
<keyword evidence="2" id="KW-0255">Endonuclease</keyword>
<evidence type="ECO:0000313" key="5">
    <source>
        <dbReference type="EMBL" id="OGK23137.1"/>
    </source>
</evidence>
<dbReference type="Gene3D" id="2.40.50.90">
    <property type="match status" value="1"/>
</dbReference>
<dbReference type="SMART" id="SM00318">
    <property type="entry name" value="SNc"/>
    <property type="match status" value="1"/>
</dbReference>
<reference evidence="5 6" key="1">
    <citation type="journal article" date="2016" name="Nat. Commun.">
        <title>Thousands of microbial genomes shed light on interconnected biogeochemical processes in an aquifer system.</title>
        <authorList>
            <person name="Anantharaman K."/>
            <person name="Brown C.T."/>
            <person name="Hug L.A."/>
            <person name="Sharon I."/>
            <person name="Castelle C.J."/>
            <person name="Probst A.J."/>
            <person name="Thomas B.C."/>
            <person name="Singh A."/>
            <person name="Wilkins M.J."/>
            <person name="Karaoz U."/>
            <person name="Brodie E.L."/>
            <person name="Williams K.H."/>
            <person name="Hubbard S.S."/>
            <person name="Banfield J.F."/>
        </authorList>
    </citation>
    <scope>NUCLEOTIDE SEQUENCE [LARGE SCALE GENOMIC DNA]</scope>
</reference>
<evidence type="ECO:0000313" key="6">
    <source>
        <dbReference type="Proteomes" id="UP000177913"/>
    </source>
</evidence>
<gene>
    <name evidence="5" type="ORF">A3C25_03785</name>
</gene>
<proteinExistence type="predicted"/>
<dbReference type="Pfam" id="PF00565">
    <property type="entry name" value="SNase"/>
    <property type="match status" value="1"/>
</dbReference>
<protein>
    <recommendedName>
        <fullName evidence="4">TNase-like domain-containing protein</fullName>
    </recommendedName>
</protein>
<dbReference type="PANTHER" id="PTHR12302">
    <property type="entry name" value="EBNA2 BINDING PROTEIN P100"/>
    <property type="match status" value="1"/>
</dbReference>
<evidence type="ECO:0000256" key="3">
    <source>
        <dbReference type="ARBA" id="ARBA00022801"/>
    </source>
</evidence>
<dbReference type="InterPro" id="IPR035437">
    <property type="entry name" value="SNase_OB-fold_sf"/>
</dbReference>
<feature type="domain" description="TNase-like" evidence="4">
    <location>
        <begin position="60"/>
        <end position="194"/>
    </location>
</feature>
<organism evidence="5 6">
    <name type="scientific">Candidatus Roizmanbacteria bacterium RIFCSPHIGHO2_02_FULL_38_11</name>
    <dbReference type="NCBI Taxonomy" id="1802039"/>
    <lineage>
        <taxon>Bacteria</taxon>
        <taxon>Candidatus Roizmaniibacteriota</taxon>
    </lineage>
</organism>
<dbReference type="GO" id="GO:0016787">
    <property type="term" value="F:hydrolase activity"/>
    <property type="evidence" value="ECO:0007669"/>
    <property type="project" value="UniProtKB-KW"/>
</dbReference>
<accession>A0A1F7GVP4</accession>
<keyword evidence="3" id="KW-0378">Hydrolase</keyword>
<evidence type="ECO:0000259" key="4">
    <source>
        <dbReference type="PROSITE" id="PS50830"/>
    </source>
</evidence>
<dbReference type="SUPFAM" id="SSF50199">
    <property type="entry name" value="Staphylococcal nuclease"/>
    <property type="match status" value="1"/>
</dbReference>
<dbReference type="AlphaFoldDB" id="A0A1F7GVP4"/>
<name>A0A1F7GVP4_9BACT</name>
<keyword evidence="1" id="KW-0540">Nuclease</keyword>
<dbReference type="Proteomes" id="UP000177913">
    <property type="component" value="Unassembled WGS sequence"/>
</dbReference>
<dbReference type="PROSITE" id="PS50830">
    <property type="entry name" value="TNASE_3"/>
    <property type="match status" value="1"/>
</dbReference>
<dbReference type="GO" id="GO:0004519">
    <property type="term" value="F:endonuclease activity"/>
    <property type="evidence" value="ECO:0007669"/>
    <property type="project" value="UniProtKB-KW"/>
</dbReference>
<sequence>MRSYRPPKKTLTLIIALLILLANSINQLIKSPAKRNISQSLTPTITTATPSAELAKPGAELNLVKVVKVIDGDTIIIESGQKVRYIGIDTPELHHPKKKLECFGKEARDKNKELVEGKLVRLEKDVSETDRYWRLLRFVYVPTESSPSGLFVNDYLVRDGFAYSSTFPPDVKYSDHFKNLENQARENNRGLWNKCN</sequence>
<comment type="caution">
    <text evidence="5">The sequence shown here is derived from an EMBL/GenBank/DDBJ whole genome shotgun (WGS) entry which is preliminary data.</text>
</comment>
<dbReference type="InterPro" id="IPR016071">
    <property type="entry name" value="Staphylococal_nuclease_OB-fold"/>
</dbReference>
<dbReference type="PANTHER" id="PTHR12302:SF3">
    <property type="entry name" value="SERINE_THREONINE-PROTEIN KINASE 31"/>
    <property type="match status" value="1"/>
</dbReference>